<feature type="region of interest" description="Disordered" evidence="1">
    <location>
        <begin position="683"/>
        <end position="734"/>
    </location>
</feature>
<feature type="compositionally biased region" description="Basic and acidic residues" evidence="1">
    <location>
        <begin position="18"/>
        <end position="42"/>
    </location>
</feature>
<evidence type="ECO:0000313" key="2">
    <source>
        <dbReference type="EMBL" id="KAG7164851.1"/>
    </source>
</evidence>
<keyword evidence="3" id="KW-1185">Reference proteome</keyword>
<reference evidence="2" key="1">
    <citation type="journal article" date="2021" name="Sci. Adv.">
        <title>The American lobster genome reveals insights on longevity, neural, and immune adaptations.</title>
        <authorList>
            <person name="Polinski J.M."/>
            <person name="Zimin A.V."/>
            <person name="Clark K.F."/>
            <person name="Kohn A.B."/>
            <person name="Sadowski N."/>
            <person name="Timp W."/>
            <person name="Ptitsyn A."/>
            <person name="Khanna P."/>
            <person name="Romanova D.Y."/>
            <person name="Williams P."/>
            <person name="Greenwood S.J."/>
            <person name="Moroz L.L."/>
            <person name="Walt D.R."/>
            <person name="Bodnar A.G."/>
        </authorList>
    </citation>
    <scope>NUCLEOTIDE SEQUENCE</scope>
    <source>
        <strain evidence="2">GMGI-L3</strain>
    </source>
</reference>
<feature type="region of interest" description="Disordered" evidence="1">
    <location>
        <begin position="202"/>
        <end position="230"/>
    </location>
</feature>
<feature type="region of interest" description="Disordered" evidence="1">
    <location>
        <begin position="1"/>
        <end position="91"/>
    </location>
</feature>
<feature type="region of interest" description="Disordered" evidence="1">
    <location>
        <begin position="261"/>
        <end position="280"/>
    </location>
</feature>
<sequence>MGSGEVPSLIPPPVPPARPDRGKKVERNKRSEGPRQESEGGHKGQRAGGSNAATHKIKAHPFCDELPVSAAGEDRQSQPVPSRRSFRLAGHVSDLSNKRNMLPLWLEENNGVVRQVVLNTKTNEETLPANNDTPFETRWDSLRGKNKIRSSSHSEKRPPGWEDVGHGSERERVKGGRTDKFCPSFVIKEVPQNELKVTDNHKLSPVMNDSSSSVPVRRRNQKNKHQRSEANAFDFKNFSETVENIFPESFTQGQKCSISTSNVAPQSASNSPSHIVTGGSSPAITDRHLWTSSDSFICEDFTLYDGKHKNALNNVLLEPPRSYSQVLLQTISNTQDDFFDPEDAVDDGDDQLSENFVPDSNLEAPTPEACAISNDSLYVIHDNYGGNVFTDERKSMENAYRTSPHSPRSTAYSVFDGEDPHVVGDDYQGSAATLRLTDDARRGHWITFDGSTEHLNFNSDDTYEFISADNSTQELQGEIPPISQALGMYTASPPSTDEQDKSILNPMHHNAMHASDNYRGRLIRTYSQRGRRASKRVINSVSRRINTAEYSKLREPVAPMYSRAVLTMNSGPGLFEPGPPKSVCREREDGMEAEVKETPFMTSVTSPDKATSRLFLEPNLPERVGSLRVPRLSSVLVRRSVSLNVPKVEREVPFQRLPDRRSGSFRKAISGLGALARSFRRKSGSELEPVAASESSTKTPRQSVCRRGSFNSASNRQTPKAPRLPRRATSHKQVTAVVYL</sequence>
<evidence type="ECO:0000313" key="3">
    <source>
        <dbReference type="Proteomes" id="UP000747542"/>
    </source>
</evidence>
<gene>
    <name evidence="2" type="ORF">Hamer_G017242</name>
</gene>
<feature type="compositionally biased region" description="Polar residues" evidence="1">
    <location>
        <begin position="400"/>
        <end position="412"/>
    </location>
</feature>
<accession>A0A8J5JVR5</accession>
<feature type="compositionally biased region" description="Polar residues" evidence="1">
    <location>
        <begin position="693"/>
        <end position="702"/>
    </location>
</feature>
<feature type="compositionally biased region" description="Polar residues" evidence="1">
    <location>
        <begin position="709"/>
        <end position="718"/>
    </location>
</feature>
<protein>
    <submittedName>
        <fullName evidence="2">Uncharacterized protein</fullName>
    </submittedName>
</protein>
<feature type="region of interest" description="Disordered" evidence="1">
    <location>
        <begin position="398"/>
        <end position="417"/>
    </location>
</feature>
<proteinExistence type="predicted"/>
<feature type="region of interest" description="Disordered" evidence="1">
    <location>
        <begin position="125"/>
        <end position="176"/>
    </location>
</feature>
<feature type="compositionally biased region" description="Basic residues" evidence="1">
    <location>
        <begin position="216"/>
        <end position="225"/>
    </location>
</feature>
<dbReference type="Proteomes" id="UP000747542">
    <property type="component" value="Unassembled WGS sequence"/>
</dbReference>
<dbReference type="AlphaFoldDB" id="A0A8J5JVR5"/>
<dbReference type="EMBL" id="JAHLQT010024908">
    <property type="protein sequence ID" value="KAG7164851.1"/>
    <property type="molecule type" value="Genomic_DNA"/>
</dbReference>
<organism evidence="2 3">
    <name type="scientific">Homarus americanus</name>
    <name type="common">American lobster</name>
    <dbReference type="NCBI Taxonomy" id="6706"/>
    <lineage>
        <taxon>Eukaryota</taxon>
        <taxon>Metazoa</taxon>
        <taxon>Ecdysozoa</taxon>
        <taxon>Arthropoda</taxon>
        <taxon>Crustacea</taxon>
        <taxon>Multicrustacea</taxon>
        <taxon>Malacostraca</taxon>
        <taxon>Eumalacostraca</taxon>
        <taxon>Eucarida</taxon>
        <taxon>Decapoda</taxon>
        <taxon>Pleocyemata</taxon>
        <taxon>Astacidea</taxon>
        <taxon>Nephropoidea</taxon>
        <taxon>Nephropidae</taxon>
        <taxon>Homarus</taxon>
    </lineage>
</organism>
<evidence type="ECO:0000256" key="1">
    <source>
        <dbReference type="SAM" id="MobiDB-lite"/>
    </source>
</evidence>
<name>A0A8J5JVR5_HOMAM</name>
<feature type="compositionally biased region" description="Basic and acidic residues" evidence="1">
    <location>
        <begin position="152"/>
        <end position="176"/>
    </location>
</feature>
<comment type="caution">
    <text evidence="2">The sequence shown here is derived from an EMBL/GenBank/DDBJ whole genome shotgun (WGS) entry which is preliminary data.</text>
</comment>